<organism evidence="2 3">
    <name type="scientific">Cinchona calisaya</name>
    <dbReference type="NCBI Taxonomy" id="153742"/>
    <lineage>
        <taxon>Eukaryota</taxon>
        <taxon>Viridiplantae</taxon>
        <taxon>Streptophyta</taxon>
        <taxon>Embryophyta</taxon>
        <taxon>Tracheophyta</taxon>
        <taxon>Spermatophyta</taxon>
        <taxon>Magnoliopsida</taxon>
        <taxon>eudicotyledons</taxon>
        <taxon>Gunneridae</taxon>
        <taxon>Pentapetalae</taxon>
        <taxon>asterids</taxon>
        <taxon>lamiids</taxon>
        <taxon>Gentianales</taxon>
        <taxon>Rubiaceae</taxon>
        <taxon>Cinchonoideae</taxon>
        <taxon>Cinchoneae</taxon>
        <taxon>Cinchona</taxon>
    </lineage>
</organism>
<feature type="transmembrane region" description="Helical" evidence="1">
    <location>
        <begin position="222"/>
        <end position="239"/>
    </location>
</feature>
<comment type="caution">
    <text evidence="2">The sequence shown here is derived from an EMBL/GenBank/DDBJ whole genome shotgun (WGS) entry which is preliminary data.</text>
</comment>
<feature type="transmembrane region" description="Helical" evidence="1">
    <location>
        <begin position="187"/>
        <end position="210"/>
    </location>
</feature>
<protein>
    <submittedName>
        <fullName evidence="2">Uncharacterized protein</fullName>
    </submittedName>
</protein>
<name>A0ABD2YVQ2_9GENT</name>
<evidence type="ECO:0000313" key="3">
    <source>
        <dbReference type="Proteomes" id="UP001630127"/>
    </source>
</evidence>
<evidence type="ECO:0000313" key="2">
    <source>
        <dbReference type="EMBL" id="KAL3510949.1"/>
    </source>
</evidence>
<accession>A0ABD2YVQ2</accession>
<keyword evidence="3" id="KW-1185">Reference proteome</keyword>
<reference evidence="2 3" key="1">
    <citation type="submission" date="2024-11" db="EMBL/GenBank/DDBJ databases">
        <title>A near-complete genome assembly of Cinchona calisaya.</title>
        <authorList>
            <person name="Lian D.C."/>
            <person name="Zhao X.W."/>
            <person name="Wei L."/>
        </authorList>
    </citation>
    <scope>NUCLEOTIDE SEQUENCE [LARGE SCALE GENOMIC DNA]</scope>
    <source>
        <tissue evidence="2">Nenye</tissue>
    </source>
</reference>
<sequence length="266" mass="29112">MDDYSGEEEWIPETPIPSPLWPRTEVKFIQIGPDAVAIWGKILPRENSLADIEAAIKYTETKNSDQETDENQNEFLIIPDLELGMNVAPACQEMTPHWVRMRDLPHWIRKSVRAHFDYHKFWNHSYNLGVPQVCFRATNSAFASPSSNYEVAINSAFANPTEVNYIILGITGQAAVALVSSSSSDSPFLHCFVAATGIGFLGSFFAHYVVKNPKIARILSKIGAIGASSAVIVTLGLYLPKDTKWNLNVVATAVACLATGVAVASA</sequence>
<dbReference type="AlphaFoldDB" id="A0ABD2YVQ2"/>
<gene>
    <name evidence="2" type="ORF">ACH5RR_030350</name>
</gene>
<proteinExistence type="predicted"/>
<keyword evidence="1" id="KW-1133">Transmembrane helix</keyword>
<evidence type="ECO:0000256" key="1">
    <source>
        <dbReference type="SAM" id="Phobius"/>
    </source>
</evidence>
<keyword evidence="1" id="KW-0812">Transmembrane</keyword>
<dbReference type="EMBL" id="JBJUIK010000012">
    <property type="protein sequence ID" value="KAL3510949.1"/>
    <property type="molecule type" value="Genomic_DNA"/>
</dbReference>
<keyword evidence="1" id="KW-0472">Membrane</keyword>
<dbReference type="Proteomes" id="UP001630127">
    <property type="component" value="Unassembled WGS sequence"/>
</dbReference>